<evidence type="ECO:0000313" key="2">
    <source>
        <dbReference type="Proteomes" id="UP001267878"/>
    </source>
</evidence>
<dbReference type="EMBL" id="JAVDVW010000001">
    <property type="protein sequence ID" value="MDR7098334.1"/>
    <property type="molecule type" value="Genomic_DNA"/>
</dbReference>
<evidence type="ECO:0000313" key="1">
    <source>
        <dbReference type="EMBL" id="MDR7098334.1"/>
    </source>
</evidence>
<comment type="caution">
    <text evidence="1">The sequence shown here is derived from an EMBL/GenBank/DDBJ whole genome shotgun (WGS) entry which is preliminary data.</text>
</comment>
<protein>
    <recommendedName>
        <fullName evidence="3">Anti-sigma factor</fullName>
    </recommendedName>
</protein>
<dbReference type="Proteomes" id="UP001267878">
    <property type="component" value="Unassembled WGS sequence"/>
</dbReference>
<accession>A0ABU1VLI4</accession>
<proteinExistence type="predicted"/>
<keyword evidence="2" id="KW-1185">Reference proteome</keyword>
<sequence>MANPHTYEQSSDEVLMSRYFELSDHPEENADELAAIDAVIQARLFAAYGASEPGSSPRVRYAA</sequence>
<name>A0ABU1VLI4_9GAMM</name>
<reference evidence="1 2" key="1">
    <citation type="submission" date="2023-07" db="EMBL/GenBank/DDBJ databases">
        <title>Sorghum-associated microbial communities from plants grown in Nebraska, USA.</title>
        <authorList>
            <person name="Schachtman D."/>
        </authorList>
    </citation>
    <scope>NUCLEOTIDE SEQUENCE [LARGE SCALE GENOMIC DNA]</scope>
    <source>
        <strain evidence="1 2">BE187</strain>
    </source>
</reference>
<organism evidence="1 2">
    <name type="scientific">Agrilutibacter niabensis</name>
    <dbReference type="NCBI Taxonomy" id="380628"/>
    <lineage>
        <taxon>Bacteria</taxon>
        <taxon>Pseudomonadati</taxon>
        <taxon>Pseudomonadota</taxon>
        <taxon>Gammaproteobacteria</taxon>
        <taxon>Lysobacterales</taxon>
        <taxon>Lysobacteraceae</taxon>
        <taxon>Agrilutibacter</taxon>
    </lineage>
</organism>
<gene>
    <name evidence="1" type="ORF">J2X04_000681</name>
</gene>
<evidence type="ECO:0008006" key="3">
    <source>
        <dbReference type="Google" id="ProtNLM"/>
    </source>
</evidence>
<dbReference type="RefSeq" id="WP_310052132.1">
    <property type="nucleotide sequence ID" value="NZ_JAVDVW010000001.1"/>
</dbReference>